<protein>
    <submittedName>
        <fullName evidence="2">Uncharacterized protein</fullName>
    </submittedName>
</protein>
<feature type="region of interest" description="Disordered" evidence="1">
    <location>
        <begin position="96"/>
        <end position="127"/>
    </location>
</feature>
<comment type="caution">
    <text evidence="2">The sequence shown here is derived from an EMBL/GenBank/DDBJ whole genome shotgun (WGS) entry which is preliminary data.</text>
</comment>
<keyword evidence="3" id="KW-1185">Reference proteome</keyword>
<sequence length="598" mass="64999">MPRNSQKNPPTPGPLQRRFTTLSLEALNRISTVGETQERVGGPHGVFTENLSASSRAAPPPFVVRHGTVVGANMPETVQLASHRGKVYIGLQDPVSASTRVSGSTSGRQSKRGMSRGDKRDRNSTATTIGRASIIDWADNSSETARERAPLSGELSFILPPVTRGHQELMGRPAPGLDTADLLRFRPGHTGPSPKGSSPPRSRAGTKHGSRPPQNTPSRPDDFSASLRKSVVPRRVAGVSGVVVLGGGIRPPITERWSTHKEQIVVRHSRNSSYFSPHEVEVLTDRSSHFRKHRGNQLLSRSLGRPNFELPMIDLKCVESPVNGLGNLEEKGIRLVRLRRVRRATKRKAPAHQGSDATVDQSQKDDNEAQDDGEAMSNEEEEFDRFTKIPDKLSTVQAATDTDVKTITEKEKNDVKITFTPRSTTSSASSFSRAVRDAEEQSVIGTNREPYMTPLLPNLTPQDTARESYTTTAVTTPSAKQSTQLVPLVLTVEQATPTNLDVKLADKNSSAGCGDIELDKDEVCSESGPPAAGGNRRIRRSSSLLSVPTSDTSEMRPRMDTQRTLEENPDLVISVGEPEGSIDEMTSRTIATQTGGRD</sequence>
<dbReference type="EMBL" id="JAWDGP010004984">
    <property type="protein sequence ID" value="KAK3760448.1"/>
    <property type="molecule type" value="Genomic_DNA"/>
</dbReference>
<accession>A0AAE0Z035</accession>
<evidence type="ECO:0000313" key="2">
    <source>
        <dbReference type="EMBL" id="KAK3760448.1"/>
    </source>
</evidence>
<feature type="region of interest" description="Disordered" evidence="1">
    <location>
        <begin position="166"/>
        <end position="229"/>
    </location>
</feature>
<feature type="compositionally biased region" description="Polar residues" evidence="1">
    <location>
        <begin position="96"/>
        <end position="108"/>
    </location>
</feature>
<reference evidence="2" key="1">
    <citation type="journal article" date="2023" name="G3 (Bethesda)">
        <title>A reference genome for the long-term kleptoplast-retaining sea slug Elysia crispata morphotype clarki.</title>
        <authorList>
            <person name="Eastman K.E."/>
            <person name="Pendleton A.L."/>
            <person name="Shaikh M.A."/>
            <person name="Suttiyut T."/>
            <person name="Ogas R."/>
            <person name="Tomko P."/>
            <person name="Gavelis G."/>
            <person name="Widhalm J.R."/>
            <person name="Wisecaver J.H."/>
        </authorList>
    </citation>
    <scope>NUCLEOTIDE SEQUENCE</scope>
    <source>
        <strain evidence="2">ECLA1</strain>
    </source>
</reference>
<dbReference type="AlphaFoldDB" id="A0AAE0Z035"/>
<feature type="compositionally biased region" description="Polar residues" evidence="1">
    <location>
        <begin position="587"/>
        <end position="598"/>
    </location>
</feature>
<feature type="compositionally biased region" description="Basic and acidic residues" evidence="1">
    <location>
        <begin position="553"/>
        <end position="566"/>
    </location>
</feature>
<feature type="compositionally biased region" description="Acidic residues" evidence="1">
    <location>
        <begin position="368"/>
        <end position="383"/>
    </location>
</feature>
<evidence type="ECO:0000256" key="1">
    <source>
        <dbReference type="SAM" id="MobiDB-lite"/>
    </source>
</evidence>
<evidence type="ECO:0000313" key="3">
    <source>
        <dbReference type="Proteomes" id="UP001283361"/>
    </source>
</evidence>
<dbReference type="Proteomes" id="UP001283361">
    <property type="component" value="Unassembled WGS sequence"/>
</dbReference>
<feature type="compositionally biased region" description="Low complexity" evidence="1">
    <location>
        <begin position="191"/>
        <end position="203"/>
    </location>
</feature>
<feature type="region of interest" description="Disordered" evidence="1">
    <location>
        <begin position="344"/>
        <end position="390"/>
    </location>
</feature>
<name>A0AAE0Z035_9GAST</name>
<gene>
    <name evidence="2" type="ORF">RRG08_065174</name>
</gene>
<feature type="region of interest" description="Disordered" evidence="1">
    <location>
        <begin position="524"/>
        <end position="598"/>
    </location>
</feature>
<proteinExistence type="predicted"/>
<organism evidence="2 3">
    <name type="scientific">Elysia crispata</name>
    <name type="common">lettuce slug</name>
    <dbReference type="NCBI Taxonomy" id="231223"/>
    <lineage>
        <taxon>Eukaryota</taxon>
        <taxon>Metazoa</taxon>
        <taxon>Spiralia</taxon>
        <taxon>Lophotrochozoa</taxon>
        <taxon>Mollusca</taxon>
        <taxon>Gastropoda</taxon>
        <taxon>Heterobranchia</taxon>
        <taxon>Euthyneura</taxon>
        <taxon>Panpulmonata</taxon>
        <taxon>Sacoglossa</taxon>
        <taxon>Placobranchoidea</taxon>
        <taxon>Plakobranchidae</taxon>
        <taxon>Elysia</taxon>
    </lineage>
</organism>